<sequence length="243" mass="27024">MKGVVVTLTLLLTSLATVAAVSATGSTEKAVANKGIVWRLASDSLLTITRLQYEGGGDWYANPSSLPNLLLAIRMRTGLSVSSQPQTVRPLDPSLKDHPYLYMTGHGNVRFSPEERLALREHLIAGGFLHADDNYGMDESFRKELREIFPDYEFVELPPDHAVFSTLYEFPDGLPKIHEHDGEAPQAFGIFHGGRLMVFYSYESDLGDGWENADVHGDEPELREASLRMGINLYLYVLSQLVP</sequence>
<dbReference type="AlphaFoldDB" id="A0A382AR23"/>
<gene>
    <name evidence="2" type="ORF">METZ01_LOCUS156271</name>
</gene>
<name>A0A382AR23_9ZZZZ</name>
<proteinExistence type="predicted"/>
<dbReference type="EMBL" id="UINC01026266">
    <property type="protein sequence ID" value="SVB03417.1"/>
    <property type="molecule type" value="Genomic_DNA"/>
</dbReference>
<feature type="domain" description="DUF4159" evidence="1">
    <location>
        <begin position="47"/>
        <end position="238"/>
    </location>
</feature>
<evidence type="ECO:0000259" key="1">
    <source>
        <dbReference type="Pfam" id="PF13709"/>
    </source>
</evidence>
<organism evidence="2">
    <name type="scientific">marine metagenome</name>
    <dbReference type="NCBI Taxonomy" id="408172"/>
    <lineage>
        <taxon>unclassified sequences</taxon>
        <taxon>metagenomes</taxon>
        <taxon>ecological metagenomes</taxon>
    </lineage>
</organism>
<protein>
    <recommendedName>
        <fullName evidence="1">DUF4159 domain-containing protein</fullName>
    </recommendedName>
</protein>
<reference evidence="2" key="1">
    <citation type="submission" date="2018-05" db="EMBL/GenBank/DDBJ databases">
        <authorList>
            <person name="Lanie J.A."/>
            <person name="Ng W.-L."/>
            <person name="Kazmierczak K.M."/>
            <person name="Andrzejewski T.M."/>
            <person name="Davidsen T.M."/>
            <person name="Wayne K.J."/>
            <person name="Tettelin H."/>
            <person name="Glass J.I."/>
            <person name="Rusch D."/>
            <person name="Podicherti R."/>
            <person name="Tsui H.-C.T."/>
            <person name="Winkler M.E."/>
        </authorList>
    </citation>
    <scope>NUCLEOTIDE SEQUENCE</scope>
</reference>
<accession>A0A382AR23</accession>
<dbReference type="Pfam" id="PF13709">
    <property type="entry name" value="DUF4159"/>
    <property type="match status" value="1"/>
</dbReference>
<evidence type="ECO:0000313" key="2">
    <source>
        <dbReference type="EMBL" id="SVB03417.1"/>
    </source>
</evidence>
<dbReference type="Gene3D" id="3.40.50.12140">
    <property type="entry name" value="Domain of unknown function DUF4159"/>
    <property type="match status" value="1"/>
</dbReference>
<dbReference type="InterPro" id="IPR025297">
    <property type="entry name" value="DUF4159"/>
</dbReference>